<evidence type="ECO:0000259" key="3">
    <source>
        <dbReference type="Pfam" id="PF20622"/>
    </source>
</evidence>
<dbReference type="Gene3D" id="2.60.40.10">
    <property type="entry name" value="Immunoglobulins"/>
    <property type="match status" value="2"/>
</dbReference>
<feature type="domain" description="Pesticidal crystal protein Cry1Aa" evidence="2">
    <location>
        <begin position="539"/>
        <end position="598"/>
    </location>
</feature>
<dbReference type="InterPro" id="IPR013783">
    <property type="entry name" value="Ig-like_fold"/>
</dbReference>
<organism evidence="4 5">
    <name type="scientific">Listeria booriae</name>
    <dbReference type="NCBI Taxonomy" id="1552123"/>
    <lineage>
        <taxon>Bacteria</taxon>
        <taxon>Bacillati</taxon>
        <taxon>Bacillota</taxon>
        <taxon>Bacilli</taxon>
        <taxon>Bacillales</taxon>
        <taxon>Listeriaceae</taxon>
        <taxon>Listeria</taxon>
    </lineage>
</organism>
<feature type="domain" description="Pesticidal crystal protein Cry1Aa" evidence="2">
    <location>
        <begin position="605"/>
        <end position="667"/>
    </location>
</feature>
<dbReference type="Pfam" id="PF17936">
    <property type="entry name" value="Big_6"/>
    <property type="match status" value="2"/>
</dbReference>
<dbReference type="EMBL" id="JAARRW010000005">
    <property type="protein sequence ID" value="MBC1562863.1"/>
    <property type="molecule type" value="Genomic_DNA"/>
</dbReference>
<dbReference type="InterPro" id="IPR046746">
    <property type="entry name" value="Big_15"/>
</dbReference>
<dbReference type="Pfam" id="PF20622">
    <property type="entry name" value="Big_15"/>
    <property type="match status" value="3"/>
</dbReference>
<feature type="domain" description="Bacterial Ig" evidence="3">
    <location>
        <begin position="845"/>
        <end position="925"/>
    </location>
</feature>
<evidence type="ECO:0000313" key="5">
    <source>
        <dbReference type="Proteomes" id="UP000541955"/>
    </source>
</evidence>
<evidence type="ECO:0000259" key="1">
    <source>
        <dbReference type="Pfam" id="PF17936"/>
    </source>
</evidence>
<dbReference type="InterPro" id="IPR054544">
    <property type="entry name" value="Pest_crys_Cry1Aa_dom-IV"/>
</dbReference>
<dbReference type="InterPro" id="IPR041498">
    <property type="entry name" value="Big_6"/>
</dbReference>
<feature type="domain" description="Bacterial Ig" evidence="3">
    <location>
        <begin position="672"/>
        <end position="751"/>
    </location>
</feature>
<gene>
    <name evidence="4" type="ORF">HB902_12340</name>
</gene>
<feature type="domain" description="Pesticidal crystal protein Cry1Aa" evidence="2">
    <location>
        <begin position="473"/>
        <end position="533"/>
    </location>
</feature>
<reference evidence="4 5" key="1">
    <citation type="submission" date="2020-03" db="EMBL/GenBank/DDBJ databases">
        <title>Soil Listeria distribution.</title>
        <authorList>
            <person name="Liao J."/>
            <person name="Wiedmann M."/>
        </authorList>
    </citation>
    <scope>NUCLEOTIDE SEQUENCE [LARGE SCALE GENOMIC DNA]</scope>
    <source>
        <strain evidence="4 5">FSL L7-1387</strain>
    </source>
</reference>
<feature type="domain" description="Bacterial Ig" evidence="1">
    <location>
        <begin position="239"/>
        <end position="316"/>
    </location>
</feature>
<dbReference type="AlphaFoldDB" id="A0A7X0XKR3"/>
<feature type="domain" description="Bacterial Ig" evidence="1">
    <location>
        <begin position="326"/>
        <end position="401"/>
    </location>
</feature>
<name>A0A7X0XKR3_9LIST</name>
<sequence>MTNKTMKNNKFAKKAMTVVAATTMITSVLATPISAFAQESKSVNYTAKTSTTAIEQIKNGNLVFDTTTKTLEDWKMLVGFEPVDMSTYIKQSNGQYYDKNTLDKSYYATNEADNSFLVGANHNGSNNNAGIYQEIDTIIGAEYKFSVQAEVKEQKGTSQWGNDGRPLVRISNSSNASNPVFSYSSYSNIHQAVNVTNTFTATSTKTYIYLGVSTSTAGRNNYTAVKYSKPSITTDKLDQPIINRVTNHDTVVTGKGAPNAKIALNTRYEGVGAFRLYEGTVGIDGSYSITIPTQPVGSKISVSQAFGEETSEIAVTTVMDADLYATPTILPVTSSDTIVRGTATEGATVEVKIGENTYTAVAGTGGAFAVNIGTARPTGTEMTVILKGDYEKTSTPVTITVGQSLLEMATEAVDNLFTDASHTDLAPTTDRAAIAAAQGLVNRLPIGADRNELQAEIDKANALIVAKENADRIKAAQDAVDALFSDPTHTGLATGVGQTEIDAAKALVDALPAGADKTELLDEVAKAQALFDAKEAAEKLATAEKAVDDLFSDAGHTGLGSGVTQDDIDAAKDLVDALPAGSAKDELLDEIAKAQDLIKAQEEASKLAAAQAAVDALFTNASHTALAPGVGQAQIDAAKALVDALPAGTAKTELLEEVAKAQALLNAIPAVGAITANDFRLGTNSAVTGTYTGNVAEVQLFVNGIGKGKVTVRSGAISYYAMDKIRSLSDVVVLVSYDNRGNENDRKTVNILSTTPVTGTITPANFTMGTDTRVTGTFTGPVAKVGLKVNGTEIGKVGVSGGTFSYYAFRAFTASDRVEVVAYASNGAELATSRVTINGAAPSTGTVTPQGFNIISDRHVKGAVTGDVHKVALVVNAEEKGRVGIIAGEFSYYAFNVIRSASDTVQVVAYDKDGRELARQNVTVTDTIPAP</sequence>
<feature type="domain" description="Pesticidal crystal protein Cry1Aa" evidence="2">
    <location>
        <begin position="406"/>
        <end position="463"/>
    </location>
</feature>
<comment type="caution">
    <text evidence="4">The sequence shown here is derived from an EMBL/GenBank/DDBJ whole genome shotgun (WGS) entry which is preliminary data.</text>
</comment>
<dbReference type="Pfam" id="PF18449">
    <property type="entry name" value="Endotoxin_C2"/>
    <property type="match status" value="4"/>
</dbReference>
<proteinExistence type="predicted"/>
<evidence type="ECO:0000313" key="4">
    <source>
        <dbReference type="EMBL" id="MBC1562863.1"/>
    </source>
</evidence>
<accession>A0A7X0XKR3</accession>
<dbReference type="RefSeq" id="WP_185430152.1">
    <property type="nucleotide sequence ID" value="NZ_JAARRW010000005.1"/>
</dbReference>
<dbReference type="Proteomes" id="UP000541955">
    <property type="component" value="Unassembled WGS sequence"/>
</dbReference>
<evidence type="ECO:0000259" key="2">
    <source>
        <dbReference type="Pfam" id="PF18449"/>
    </source>
</evidence>
<protein>
    <submittedName>
        <fullName evidence="4">Uncharacterized protein</fullName>
    </submittedName>
</protein>
<feature type="domain" description="Bacterial Ig" evidence="3">
    <location>
        <begin position="759"/>
        <end position="838"/>
    </location>
</feature>